<dbReference type="Proteomes" id="UP000626109">
    <property type="component" value="Unassembled WGS sequence"/>
</dbReference>
<evidence type="ECO:0000256" key="1">
    <source>
        <dbReference type="SAM" id="MobiDB-lite"/>
    </source>
</evidence>
<reference evidence="2" key="1">
    <citation type="submission" date="2021-02" db="EMBL/GenBank/DDBJ databases">
        <authorList>
            <person name="Dougan E. K."/>
            <person name="Rhodes N."/>
            <person name="Thang M."/>
            <person name="Chan C."/>
        </authorList>
    </citation>
    <scope>NUCLEOTIDE SEQUENCE</scope>
</reference>
<dbReference type="AlphaFoldDB" id="A0A813JYX3"/>
<evidence type="ECO:0000313" key="3">
    <source>
        <dbReference type="Proteomes" id="UP000626109"/>
    </source>
</evidence>
<comment type="caution">
    <text evidence="2">The sequence shown here is derived from an EMBL/GenBank/DDBJ whole genome shotgun (WGS) entry which is preliminary data.</text>
</comment>
<feature type="region of interest" description="Disordered" evidence="1">
    <location>
        <begin position="132"/>
        <end position="157"/>
    </location>
</feature>
<organism evidence="2 3">
    <name type="scientific">Polarella glacialis</name>
    <name type="common">Dinoflagellate</name>
    <dbReference type="NCBI Taxonomy" id="89957"/>
    <lineage>
        <taxon>Eukaryota</taxon>
        <taxon>Sar</taxon>
        <taxon>Alveolata</taxon>
        <taxon>Dinophyceae</taxon>
        <taxon>Suessiales</taxon>
        <taxon>Suessiaceae</taxon>
        <taxon>Polarella</taxon>
    </lineage>
</organism>
<feature type="region of interest" description="Disordered" evidence="1">
    <location>
        <begin position="1"/>
        <end position="32"/>
    </location>
</feature>
<accession>A0A813JYX3</accession>
<proteinExistence type="predicted"/>
<gene>
    <name evidence="2" type="ORF">PGLA2088_LOCUS27941</name>
</gene>
<feature type="compositionally biased region" description="Polar residues" evidence="1">
    <location>
        <begin position="142"/>
        <end position="157"/>
    </location>
</feature>
<protein>
    <submittedName>
        <fullName evidence="2">Uncharacterized protein</fullName>
    </submittedName>
</protein>
<evidence type="ECO:0000313" key="2">
    <source>
        <dbReference type="EMBL" id="CAE8692570.1"/>
    </source>
</evidence>
<sequence>MAVDAANPKGDLSETSGVDFDDSPLSSNGFARKASTLSAKDLFEQRRVRRTSIQPTTPIPKVASAEERFRAKVLEFLAKLDERLDKLTSQVERFPSRLPSESSSYVEVAVRLGHTTGLVNAGTKDLRHVECSATTSEDDTNAQRQPEGTSVTDVSDCADSNGSGMAAVPSCFKTPEFLLSKDCLQEKGVHLEHASCLDEQQAPVSPPMDEDCLLHGNGDQQLVPHAGELELPIRKTSKESAAMAIRKRGRTSILSNEVMSHMSRKTRTRTVVEKQVWSFLDDPDLKSGGRHFARLMCLAILCSTAIPVLQTINPPPFDVFTMGIFGAVL</sequence>
<name>A0A813JYX3_POLGL</name>
<dbReference type="EMBL" id="CAJNNW010027665">
    <property type="protein sequence ID" value="CAE8692570.1"/>
    <property type="molecule type" value="Genomic_DNA"/>
</dbReference>